<protein>
    <submittedName>
        <fullName evidence="1">Uncharacterized protein</fullName>
    </submittedName>
</protein>
<proteinExistence type="predicted"/>
<evidence type="ECO:0000313" key="1">
    <source>
        <dbReference type="EMBL" id="CCD48806.1"/>
    </source>
</evidence>
<accession>G2Y878</accession>
<evidence type="ECO:0000313" key="2">
    <source>
        <dbReference type="Proteomes" id="UP000008177"/>
    </source>
</evidence>
<dbReference type="Proteomes" id="UP000008177">
    <property type="component" value="Unplaced contigs"/>
</dbReference>
<sequence>MLSRSNSTRIPGLRCTLIANNTPLKQASRQVTIKLLQGFYPKQTNDKGFNAEEDLVLGRGWRYVQIKATKTSLSWFLRLVSYQRDENQLVVGTQSIVGI</sequence>
<dbReference type="InParanoid" id="G2Y878"/>
<name>G2Y878_BOTF4</name>
<gene>
    <name evidence="1" type="ORF">BofuT4_P034480.1</name>
</gene>
<dbReference type="EMBL" id="FQ790296">
    <property type="protein sequence ID" value="CCD48806.1"/>
    <property type="molecule type" value="Genomic_DNA"/>
</dbReference>
<reference evidence="2" key="1">
    <citation type="journal article" date="2011" name="PLoS Genet.">
        <title>Genomic analysis of the necrotrophic fungal pathogens Sclerotinia sclerotiorum and Botrytis cinerea.</title>
        <authorList>
            <person name="Amselem J."/>
            <person name="Cuomo C.A."/>
            <person name="van Kan J.A."/>
            <person name="Viaud M."/>
            <person name="Benito E.P."/>
            <person name="Couloux A."/>
            <person name="Coutinho P.M."/>
            <person name="de Vries R.P."/>
            <person name="Dyer P.S."/>
            <person name="Fillinger S."/>
            <person name="Fournier E."/>
            <person name="Gout L."/>
            <person name="Hahn M."/>
            <person name="Kohn L."/>
            <person name="Lapalu N."/>
            <person name="Plummer K.M."/>
            <person name="Pradier J.M."/>
            <person name="Quevillon E."/>
            <person name="Sharon A."/>
            <person name="Simon A."/>
            <person name="ten Have A."/>
            <person name="Tudzynski B."/>
            <person name="Tudzynski P."/>
            <person name="Wincker P."/>
            <person name="Andrew M."/>
            <person name="Anthouard V."/>
            <person name="Beever R.E."/>
            <person name="Beffa R."/>
            <person name="Benoit I."/>
            <person name="Bouzid O."/>
            <person name="Brault B."/>
            <person name="Chen Z."/>
            <person name="Choquer M."/>
            <person name="Collemare J."/>
            <person name="Cotton P."/>
            <person name="Danchin E.G."/>
            <person name="Da Silva C."/>
            <person name="Gautier A."/>
            <person name="Giraud C."/>
            <person name="Giraud T."/>
            <person name="Gonzalez C."/>
            <person name="Grossetete S."/>
            <person name="Guldener U."/>
            <person name="Henrissat B."/>
            <person name="Howlett B.J."/>
            <person name="Kodira C."/>
            <person name="Kretschmer M."/>
            <person name="Lappartient A."/>
            <person name="Leroch M."/>
            <person name="Levis C."/>
            <person name="Mauceli E."/>
            <person name="Neuveglise C."/>
            <person name="Oeser B."/>
            <person name="Pearson M."/>
            <person name="Poulain J."/>
            <person name="Poussereau N."/>
            <person name="Quesneville H."/>
            <person name="Rascle C."/>
            <person name="Schumacher J."/>
            <person name="Segurens B."/>
            <person name="Sexton A."/>
            <person name="Silva E."/>
            <person name="Sirven C."/>
            <person name="Soanes D.M."/>
            <person name="Talbot N.J."/>
            <person name="Templeton M."/>
            <person name="Yandava C."/>
            <person name="Yarden O."/>
            <person name="Zeng Q."/>
            <person name="Rollins J.A."/>
            <person name="Lebrun M.H."/>
            <person name="Dickman M."/>
        </authorList>
    </citation>
    <scope>NUCLEOTIDE SEQUENCE [LARGE SCALE GENOMIC DNA]</scope>
    <source>
        <strain evidence="2">T4</strain>
    </source>
</reference>
<dbReference type="AlphaFoldDB" id="G2Y878"/>
<organism evidence="1 2">
    <name type="scientific">Botryotinia fuckeliana (strain T4)</name>
    <name type="common">Noble rot fungus</name>
    <name type="synonym">Botrytis cinerea</name>
    <dbReference type="NCBI Taxonomy" id="999810"/>
    <lineage>
        <taxon>Eukaryota</taxon>
        <taxon>Fungi</taxon>
        <taxon>Dikarya</taxon>
        <taxon>Ascomycota</taxon>
        <taxon>Pezizomycotina</taxon>
        <taxon>Leotiomycetes</taxon>
        <taxon>Helotiales</taxon>
        <taxon>Sclerotiniaceae</taxon>
        <taxon>Botrytis</taxon>
    </lineage>
</organism>
<dbReference type="HOGENOM" id="CLU_2320057_0_0_1"/>